<comment type="caution">
    <text evidence="1">The sequence shown here is derived from an EMBL/GenBank/DDBJ whole genome shotgun (WGS) entry which is preliminary data.</text>
</comment>
<protein>
    <submittedName>
        <fullName evidence="1">Uncharacterized protein</fullName>
    </submittedName>
</protein>
<accession>A0A8T5GEC8</accession>
<dbReference type="Proteomes" id="UP000722459">
    <property type="component" value="Unassembled WGS sequence"/>
</dbReference>
<feature type="non-terminal residue" evidence="1">
    <location>
        <position position="192"/>
    </location>
</feature>
<sequence>MRKVIADMESFEKDFPDLPKQGDRMNAIKTYFSVGGVIKIYDSEKDWPKLAYPSFFVLEKKLKELKNKKGIYEKKLNTWNKQHNAAAQYHKRHQVKKLKEPLYWKHMVKMTLDKDYKKDANSVKLPAHLVGDDKWKPMVKMFVNDLDYRKQLAETVDKSIVYRKSKRVAEYADELKDFRMGVSDKQIKDLTK</sequence>
<gene>
    <name evidence="1" type="ORF">HON47_02030</name>
</gene>
<dbReference type="AlphaFoldDB" id="A0A8T5GEC8"/>
<evidence type="ECO:0000313" key="2">
    <source>
        <dbReference type="Proteomes" id="UP000722459"/>
    </source>
</evidence>
<name>A0A8T5GEC8_9ARCH</name>
<reference evidence="1" key="1">
    <citation type="journal article" date="2021" name="ISME J.">
        <title>Mercury methylation by metabolically versatile and cosmopolitan marine bacteria.</title>
        <authorList>
            <person name="Lin H."/>
            <person name="Ascher D.B."/>
            <person name="Myung Y."/>
            <person name="Lamborg C.H."/>
            <person name="Hallam S.J."/>
            <person name="Gionfriddo C.M."/>
            <person name="Holt K.E."/>
            <person name="Moreau J.W."/>
        </authorList>
    </citation>
    <scope>NUCLEOTIDE SEQUENCE</scope>
    <source>
        <strain evidence="1">SI075_bin30</strain>
    </source>
</reference>
<organism evidence="1 2">
    <name type="scientific">Candidatus Iainarchaeum sp</name>
    <dbReference type="NCBI Taxonomy" id="3101447"/>
    <lineage>
        <taxon>Archaea</taxon>
        <taxon>Candidatus Iainarchaeota</taxon>
        <taxon>Candidatus Iainarchaeia</taxon>
        <taxon>Candidatus Iainarchaeales</taxon>
        <taxon>Candidatus Iainarchaeaceae</taxon>
        <taxon>Candidatus Iainarchaeum</taxon>
    </lineage>
</organism>
<proteinExistence type="predicted"/>
<evidence type="ECO:0000313" key="1">
    <source>
        <dbReference type="EMBL" id="MBT4870325.1"/>
    </source>
</evidence>
<dbReference type="EMBL" id="JABJNZ010000027">
    <property type="protein sequence ID" value="MBT4870325.1"/>
    <property type="molecule type" value="Genomic_DNA"/>
</dbReference>